<comment type="caution">
    <text evidence="1">The sequence shown here is derived from an EMBL/GenBank/DDBJ whole genome shotgun (WGS) entry which is preliminary data.</text>
</comment>
<dbReference type="EMBL" id="JTDI01000001">
    <property type="protein sequence ID" value="KHK93592.1"/>
    <property type="molecule type" value="Genomic_DNA"/>
</dbReference>
<proteinExistence type="predicted"/>
<evidence type="ECO:0000313" key="2">
    <source>
        <dbReference type="Proteomes" id="UP000031057"/>
    </source>
</evidence>
<dbReference type="STRING" id="1348853.LK12_00215"/>
<evidence type="ECO:0000313" key="1">
    <source>
        <dbReference type="EMBL" id="KHK93592.1"/>
    </source>
</evidence>
<evidence type="ECO:0008006" key="3">
    <source>
        <dbReference type="Google" id="ProtNLM"/>
    </source>
</evidence>
<name>A0A0B1ZWS1_9SPHN</name>
<dbReference type="SUPFAM" id="SSF56935">
    <property type="entry name" value="Porins"/>
    <property type="match status" value="1"/>
</dbReference>
<keyword evidence="2" id="KW-1185">Reference proteome</keyword>
<dbReference type="Proteomes" id="UP000031057">
    <property type="component" value="Unassembled WGS sequence"/>
</dbReference>
<accession>A0A0B1ZWS1</accession>
<dbReference type="AlphaFoldDB" id="A0A0B1ZWS1"/>
<dbReference type="Pfam" id="PF10082">
    <property type="entry name" value="BBP2_2"/>
    <property type="match status" value="1"/>
</dbReference>
<gene>
    <name evidence="1" type="ORF">LK12_00215</name>
</gene>
<reference evidence="1 2" key="1">
    <citation type="submission" date="2014-10" db="EMBL/GenBank/DDBJ databases">
        <title>Genome sequence of Novosphingobium malaysiense MUSC 273(T).</title>
        <authorList>
            <person name="Lee L.-H."/>
        </authorList>
    </citation>
    <scope>NUCLEOTIDE SEQUENCE [LARGE SCALE GENOMIC DNA]</scope>
    <source>
        <strain evidence="1 2">MUSC 273</strain>
    </source>
</reference>
<sequence>MFVFAVSSPRVASAQDAKPKTPVNYFEPERGGGINVGPSFQLYPELVVQGAYDSNVYNVESGRKSDEVLSLRPRFVFASDFSRHQMEISGGADIRRYANNTGENSTAADLRGKALLELGEWIYVESGVSFIRGVERRGTAGDQFLTDSPVIFNRKQAHLKVWRTMYRLGITLNAEASRTDYQDTTVNGVPRDLSNRDVKRIGGSGRIDLEVSERVRLFTELSGNKLTYQEPSAQRRGSSGYAVLAGAHVEVTRRINAEAAVGYIRQKFNDPTFEPVSAIDYHLAATWTPHPTWKLTAGAERVVDASPRGDVPAIFRSSYNLTAQHAVSDRLILEARGAHVVEDYRGINRTDRRLEGDLTARYRLTDNFGIAGSVGYRHQSGGLGGRSYDGVAASLSLRVVM</sequence>
<organism evidence="1 2">
    <name type="scientific">Novosphingobium malaysiense</name>
    <dbReference type="NCBI Taxonomy" id="1348853"/>
    <lineage>
        <taxon>Bacteria</taxon>
        <taxon>Pseudomonadati</taxon>
        <taxon>Pseudomonadota</taxon>
        <taxon>Alphaproteobacteria</taxon>
        <taxon>Sphingomonadales</taxon>
        <taxon>Sphingomonadaceae</taxon>
        <taxon>Novosphingobium</taxon>
    </lineage>
</organism>
<dbReference type="InterPro" id="IPR018759">
    <property type="entry name" value="BBP2_2"/>
</dbReference>
<protein>
    <recommendedName>
        <fullName evidence="3">Outer membrane beta-barrel protein</fullName>
    </recommendedName>
</protein>